<name>A0A6P7FQ29_DIAVI</name>
<proteinExistence type="predicted"/>
<gene>
    <name evidence="1" type="primary">LOC114331484</name>
</gene>
<accession>A0A6P7FQ29</accession>
<dbReference type="PANTHER" id="PTHR10773:SF19">
    <property type="match status" value="1"/>
</dbReference>
<sequence length="779" mass="89803">MNIGIPGLVRHRFSQLTVRMNKTRTQKILENCFNDDESVTDKELQLENLQNQDIILECFPHEPITVNLNDIQNVKEIDISDCSIQFNESRCSHIFSNISLGETEEIIVVETTEHFPTDTVESMEVTMPTSSSEEKIQTNVVIGTRESVDDHMPSTISEANETLAQSTIADPDCIAVDVENDMNTIKRPKRGRKRKVVDQSREIKKKRVNTNKNYVNESGKNVAARVFSGSLFNCACPRKCTKKLSVEKRRAEFDKFWSSGCYEARCALLQGCVKEIAKKRSTSVTSKRTSTRIYNLCDVSICKKTFLNTFQISQARVDSALKKKREQLSLKDKRGQKTAGKNKISQEKKREMKEFIDKFPRYRSHYCRNDTTANFLASHLNLQTVYNLYKAKHPDGVSMSRFRKCFMEDFNLKFKKPHKDTCVLCDSYKAKVASASGNVLTEIENDHKNHLQHAYGLRDQMKIDLQLSKDDATLETLTFDLEKTHNLPELPTNIIYYKRQLNLYNLGIHSGSTGKGYFFVWLEHEGGRGTQEVGSCLKKFIADHLKPTATHLILWSDSCGGQNRSIKMTLMLQHILQTHPRLVKITLKFLQPGHTYLPNDSEFGDVECALKTHNRLYTDLDYMNVMKNCRRKNKFIVTRLETKDFLSIENIINQITNRKSDINKLKVSWLNTFAITLQKEKPTELTMKTKFYEEPQIVDITKRVKGRKVKPDFDTELPLLWPNGKELSLAKVKDLKEMMKLIPSDSKPFYNFLKNTESRDFIDDAEGFGENIDFELEEQ</sequence>
<dbReference type="InParanoid" id="A0A6P7FQ29"/>
<evidence type="ECO:0000313" key="1">
    <source>
        <dbReference type="RefSeq" id="XP_028136872.1"/>
    </source>
</evidence>
<dbReference type="RefSeq" id="XP_028136872.1">
    <property type="nucleotide sequence ID" value="XM_028281071.1"/>
</dbReference>
<dbReference type="AlphaFoldDB" id="A0A6P7FQ29"/>
<reference evidence="1" key="1">
    <citation type="submission" date="2025-08" db="UniProtKB">
        <authorList>
            <consortium name="RefSeq"/>
        </authorList>
    </citation>
    <scope>IDENTIFICATION</scope>
    <source>
        <tissue evidence="1">Whole insect</tissue>
    </source>
</reference>
<dbReference type="PANTHER" id="PTHR10773">
    <property type="entry name" value="DNA-DIRECTED RNA POLYMERASES I, II, AND III SUBUNIT RPABC2"/>
    <property type="match status" value="1"/>
</dbReference>
<organism evidence="1">
    <name type="scientific">Diabrotica virgifera virgifera</name>
    <name type="common">western corn rootworm</name>
    <dbReference type="NCBI Taxonomy" id="50390"/>
    <lineage>
        <taxon>Eukaryota</taxon>
        <taxon>Metazoa</taxon>
        <taxon>Ecdysozoa</taxon>
        <taxon>Arthropoda</taxon>
        <taxon>Hexapoda</taxon>
        <taxon>Insecta</taxon>
        <taxon>Pterygota</taxon>
        <taxon>Neoptera</taxon>
        <taxon>Endopterygota</taxon>
        <taxon>Coleoptera</taxon>
        <taxon>Polyphaga</taxon>
        <taxon>Cucujiformia</taxon>
        <taxon>Chrysomeloidea</taxon>
        <taxon>Chrysomelidae</taxon>
        <taxon>Galerucinae</taxon>
        <taxon>Diabroticina</taxon>
        <taxon>Diabroticites</taxon>
        <taxon>Diabrotica</taxon>
    </lineage>
</organism>
<protein>
    <submittedName>
        <fullName evidence="1">Uncharacterized protein LOC114331484</fullName>
    </submittedName>
</protein>